<protein>
    <submittedName>
        <fullName evidence="15">N-acetylglucosamine-specific PTS transporter subunit IIBC</fullName>
        <ecNumber evidence="15">2.7.1.193</ecNumber>
    </submittedName>
</protein>
<feature type="transmembrane region" description="Helical" evidence="12">
    <location>
        <begin position="44"/>
        <end position="69"/>
    </location>
</feature>
<dbReference type="Gene3D" id="3.30.1360.60">
    <property type="entry name" value="Glucose permease domain IIB"/>
    <property type="match status" value="1"/>
</dbReference>
<dbReference type="RefSeq" id="WP_262855582.1">
    <property type="nucleotide sequence ID" value="NZ_JAOPKZ010000007.1"/>
</dbReference>
<feature type="transmembrane region" description="Helical" evidence="12">
    <location>
        <begin position="299"/>
        <end position="324"/>
    </location>
</feature>
<keyword evidence="3" id="KW-1003">Cell membrane</keyword>
<reference evidence="15 16" key="1">
    <citation type="journal article" date="2023" name="Int. J. Syst. Evol. Microbiol.">
        <title>Streptococcus sciuri sp. nov., Staphylococcus marylandisciuri sp. nov. and Staphylococcus americanisciuri sp. nov., isolated from faeces of eastern grey squirrel (Sciurus carolinensis).</title>
        <authorList>
            <person name="Volokhov D.V."/>
            <person name="Zagorodnyaya T.A."/>
            <person name="Furtak V.A."/>
            <person name="Nattanmai G."/>
            <person name="Randall L."/>
            <person name="Jose S."/>
            <person name="Gao Y."/>
            <person name="Eisenberg T."/>
            <person name="Delmonte P."/>
            <person name="Blom J."/>
            <person name="Mitchell K.K."/>
        </authorList>
    </citation>
    <scope>NUCLEOTIDE SEQUENCE [LARGE SCALE GENOMIC DNA]</scope>
    <source>
        <strain evidence="15 16">SQ8-PEA</strain>
    </source>
</reference>
<evidence type="ECO:0000256" key="6">
    <source>
        <dbReference type="ARBA" id="ARBA00022683"/>
    </source>
</evidence>
<name>A0ABT2QQ70_9STAP</name>
<keyword evidence="2" id="KW-0813">Transport</keyword>
<gene>
    <name evidence="15" type="primary">nagE</name>
    <name evidence="15" type="ORF">N9R04_05220</name>
</gene>
<keyword evidence="6" id="KW-0598">Phosphotransferase system</keyword>
<evidence type="ECO:0000256" key="8">
    <source>
        <dbReference type="ARBA" id="ARBA00022777"/>
    </source>
</evidence>
<feature type="domain" description="PTS EIIC type-1" evidence="14">
    <location>
        <begin position="1"/>
        <end position="386"/>
    </location>
</feature>
<evidence type="ECO:0000256" key="9">
    <source>
        <dbReference type="ARBA" id="ARBA00022989"/>
    </source>
</evidence>
<feature type="transmembrane region" description="Helical" evidence="12">
    <location>
        <begin position="245"/>
        <end position="264"/>
    </location>
</feature>
<feature type="active site" description="Phosphocysteine intermediate; for EIIB activity" evidence="11">
    <location>
        <position position="433"/>
    </location>
</feature>
<evidence type="ECO:0000256" key="7">
    <source>
        <dbReference type="ARBA" id="ARBA00022692"/>
    </source>
</evidence>
<comment type="subcellular location">
    <subcellularLocation>
        <location evidence="1">Cell membrane</location>
        <topology evidence="1">Multi-pass membrane protein</topology>
    </subcellularLocation>
</comment>
<keyword evidence="10 12" id="KW-0472">Membrane</keyword>
<dbReference type="GO" id="GO:0103111">
    <property type="term" value="F:protein-N(pi)-phosphohistidine--N-acetyl-D-glucosamine phosphotransferase activity"/>
    <property type="evidence" value="ECO:0007669"/>
    <property type="project" value="UniProtKB-EC"/>
</dbReference>
<evidence type="ECO:0000256" key="1">
    <source>
        <dbReference type="ARBA" id="ARBA00004651"/>
    </source>
</evidence>
<evidence type="ECO:0000256" key="11">
    <source>
        <dbReference type="PROSITE-ProRule" id="PRU00421"/>
    </source>
</evidence>
<dbReference type="PANTHER" id="PTHR30009">
    <property type="entry name" value="CYTOCHROME C-TYPE SYNTHESIS PROTEIN AND PTS TRANSMEMBRANE COMPONENT"/>
    <property type="match status" value="1"/>
</dbReference>
<evidence type="ECO:0000259" key="13">
    <source>
        <dbReference type="PROSITE" id="PS51098"/>
    </source>
</evidence>
<comment type="caution">
    <text evidence="15">The sequence shown here is derived from an EMBL/GenBank/DDBJ whole genome shotgun (WGS) entry which is preliminary data.</text>
</comment>
<dbReference type="InterPro" id="IPR036878">
    <property type="entry name" value="Glu_permease_IIB"/>
</dbReference>
<feature type="transmembrane region" description="Helical" evidence="12">
    <location>
        <begin position="355"/>
        <end position="374"/>
    </location>
</feature>
<feature type="transmembrane region" description="Helical" evidence="12">
    <location>
        <begin position="116"/>
        <end position="133"/>
    </location>
</feature>
<keyword evidence="8" id="KW-0418">Kinase</keyword>
<organism evidence="15 16">
    <name type="scientific">Staphylococcus marylandisciuri</name>
    <dbReference type="NCBI Taxonomy" id="2981529"/>
    <lineage>
        <taxon>Bacteria</taxon>
        <taxon>Bacillati</taxon>
        <taxon>Bacillota</taxon>
        <taxon>Bacilli</taxon>
        <taxon>Bacillales</taxon>
        <taxon>Staphylococcaceae</taxon>
        <taxon>Staphylococcus</taxon>
    </lineage>
</organism>
<feature type="transmembrane region" description="Helical" evidence="12">
    <location>
        <begin position="179"/>
        <end position="201"/>
    </location>
</feature>
<keyword evidence="16" id="KW-1185">Reference proteome</keyword>
<keyword evidence="4" id="KW-0762">Sugar transport</keyword>
<feature type="transmembrane region" description="Helical" evidence="12">
    <location>
        <begin position="76"/>
        <end position="96"/>
    </location>
</feature>
<dbReference type="InterPro" id="IPR013013">
    <property type="entry name" value="PTS_EIIC_1"/>
</dbReference>
<evidence type="ECO:0000259" key="14">
    <source>
        <dbReference type="PROSITE" id="PS51103"/>
    </source>
</evidence>
<feature type="transmembrane region" description="Helical" evidence="12">
    <location>
        <begin position="153"/>
        <end position="173"/>
    </location>
</feature>
<dbReference type="InterPro" id="IPR050429">
    <property type="entry name" value="PTS_Glucose_EIICBA"/>
</dbReference>
<dbReference type="InterPro" id="IPR001996">
    <property type="entry name" value="PTS_IIB_1"/>
</dbReference>
<dbReference type="PROSITE" id="PS01035">
    <property type="entry name" value="PTS_EIIB_TYPE_1_CYS"/>
    <property type="match status" value="1"/>
</dbReference>
<feature type="transmembrane region" description="Helical" evidence="12">
    <location>
        <begin position="12"/>
        <end position="32"/>
    </location>
</feature>
<evidence type="ECO:0000256" key="5">
    <source>
        <dbReference type="ARBA" id="ARBA00022679"/>
    </source>
</evidence>
<dbReference type="InterPro" id="IPR010974">
    <property type="entry name" value="PTS_IIBC_nag"/>
</dbReference>
<dbReference type="Proteomes" id="UP001209553">
    <property type="component" value="Unassembled WGS sequence"/>
</dbReference>
<dbReference type="NCBIfam" id="TIGR00826">
    <property type="entry name" value="EIIB_glc"/>
    <property type="match status" value="1"/>
</dbReference>
<feature type="domain" description="PTS EIIB type-1" evidence="13">
    <location>
        <begin position="411"/>
        <end position="489"/>
    </location>
</feature>
<keyword evidence="5 15" id="KW-0808">Transferase</keyword>
<dbReference type="NCBIfam" id="TIGR01998">
    <property type="entry name" value="PTS-II-BC-nag"/>
    <property type="match status" value="1"/>
</dbReference>
<dbReference type="PROSITE" id="PS51098">
    <property type="entry name" value="PTS_EIIB_TYPE_1"/>
    <property type="match status" value="1"/>
</dbReference>
<dbReference type="SUPFAM" id="SSF55604">
    <property type="entry name" value="Glucose permease domain IIB"/>
    <property type="match status" value="1"/>
</dbReference>
<dbReference type="PANTHER" id="PTHR30009:SF4">
    <property type="entry name" value="PTS SYSTEM N-ACETYLGLUCOSAMINE-SPECIFIC EIICBA COMPONENT"/>
    <property type="match status" value="1"/>
</dbReference>
<feature type="transmembrane region" description="Helical" evidence="12">
    <location>
        <begin position="276"/>
        <end position="293"/>
    </location>
</feature>
<dbReference type="PROSITE" id="PS51103">
    <property type="entry name" value="PTS_EIIC_TYPE_1"/>
    <property type="match status" value="1"/>
</dbReference>
<keyword evidence="9 12" id="KW-1133">Transmembrane helix</keyword>
<dbReference type="Pfam" id="PF00367">
    <property type="entry name" value="PTS_EIIB"/>
    <property type="match status" value="1"/>
</dbReference>
<evidence type="ECO:0000256" key="4">
    <source>
        <dbReference type="ARBA" id="ARBA00022597"/>
    </source>
</evidence>
<dbReference type="EC" id="2.7.1.193" evidence="15"/>
<dbReference type="Pfam" id="PF02378">
    <property type="entry name" value="PTS_EIIC"/>
    <property type="match status" value="1"/>
</dbReference>
<evidence type="ECO:0000256" key="2">
    <source>
        <dbReference type="ARBA" id="ARBA00022448"/>
    </source>
</evidence>
<dbReference type="CDD" id="cd00212">
    <property type="entry name" value="PTS_IIB_glc"/>
    <property type="match status" value="1"/>
</dbReference>
<proteinExistence type="predicted"/>
<accession>A0ABT2QQ70</accession>
<sequence>MYSFLQRLGRSLMLPIAVLPAAAIITGIGNALNAMHILPNVAQFFTIAGTTVLDQLGILFAIGVALGMAKKNDGSVALAATIGFFLTTRVLSPSKLAVLCNINKQDVDTAFNQMDNSNVFIGLIIGLIAAATYNRFSHTELPMALSFFSGKRLVPIITAFFSLILIGIMFLVWPYFYGAIVAFAKWMIGFGPVGAFLYGFFNRLLIPTGLHHALNSVFWFNLVGIDDIHKFQSGDGAIKGITGRYQAGFFPIMMFGIPAAALAMYHTAESKQKKRVYGLILAGAVSAFVTGVTEPIEFAFMFVAPILFVVHALLTGLSLFIAALFHWTSGFAFSAGLIDYLLSLVNPVANHPLMLLVQGLVFFIIYYVLFRLMIKLFNLNTPGRGDNLLKDPAVDKSSSTAGDTSTTNQYSKIASDILEGLGGKQNIKSLTHCATRLRMELNDTSIVNEEKIKDSGAIGINKNGKHNIQVVIGPQVQHIADEMEDRLNE</sequence>
<evidence type="ECO:0000256" key="10">
    <source>
        <dbReference type="ARBA" id="ARBA00023136"/>
    </source>
</evidence>
<dbReference type="EMBL" id="JAOPKZ010000007">
    <property type="protein sequence ID" value="MCU5746122.1"/>
    <property type="molecule type" value="Genomic_DNA"/>
</dbReference>
<evidence type="ECO:0000256" key="12">
    <source>
        <dbReference type="SAM" id="Phobius"/>
    </source>
</evidence>
<evidence type="ECO:0000256" key="3">
    <source>
        <dbReference type="ARBA" id="ARBA00022475"/>
    </source>
</evidence>
<dbReference type="InterPro" id="IPR003352">
    <property type="entry name" value="PTS_EIIC"/>
</dbReference>
<evidence type="ECO:0000313" key="16">
    <source>
        <dbReference type="Proteomes" id="UP001209553"/>
    </source>
</evidence>
<keyword evidence="7 12" id="KW-0812">Transmembrane</keyword>
<evidence type="ECO:0000313" key="15">
    <source>
        <dbReference type="EMBL" id="MCU5746122.1"/>
    </source>
</evidence>
<dbReference type="InterPro" id="IPR018113">
    <property type="entry name" value="PTrfase_EIIB_Cys"/>
</dbReference>